<keyword evidence="3" id="KW-1185">Reference proteome</keyword>
<sequence length="315" mass="33885" precursor="true">MKNHFLSICLAFLTAGLSATNAVGHGSPIHIDVEAGTLTTNGGLALASGFSTKAFDPSEDAGLDFPGLTVRTDLPGFDISGLTSGSTLQLEILGRHDLTDSNQRLRWLWYWDSTGHDVSEAENDPDFKFRRTDLLGSLTIDQFTQPAQSELTVSESITPDSHQHYLRYELDNSPAAAFGVYGVFARVLSPGFNASEPFLLAFAYGVGVEDYATGALAINRAAGPRGDYDIDGDVDGRDLLVWQRLFDSTTRTVADASLNGVVDAADLLIWQQQYGESLGDSILLATQHVPEPGAIFLAVLAMICLASQGRKRLAN</sequence>
<dbReference type="OrthoDB" id="281927at2"/>
<reference evidence="2 3" key="1">
    <citation type="submission" date="2019-02" db="EMBL/GenBank/DDBJ databases">
        <title>Deep-cultivation of Planctomycetes and their phenomic and genomic characterization uncovers novel biology.</title>
        <authorList>
            <person name="Wiegand S."/>
            <person name="Jogler M."/>
            <person name="Boedeker C."/>
            <person name="Pinto D."/>
            <person name="Vollmers J."/>
            <person name="Rivas-Marin E."/>
            <person name="Kohn T."/>
            <person name="Peeters S.H."/>
            <person name="Heuer A."/>
            <person name="Rast P."/>
            <person name="Oberbeckmann S."/>
            <person name="Bunk B."/>
            <person name="Jeske O."/>
            <person name="Meyerdierks A."/>
            <person name="Storesund J.E."/>
            <person name="Kallscheuer N."/>
            <person name="Luecker S."/>
            <person name="Lage O.M."/>
            <person name="Pohl T."/>
            <person name="Merkel B.J."/>
            <person name="Hornburger P."/>
            <person name="Mueller R.-W."/>
            <person name="Bruemmer F."/>
            <person name="Labrenz M."/>
            <person name="Spormann A.M."/>
            <person name="Op Den Camp H."/>
            <person name="Overmann J."/>
            <person name="Amann R."/>
            <person name="Jetten M.S.M."/>
            <person name="Mascher T."/>
            <person name="Medema M.H."/>
            <person name="Devos D.P."/>
            <person name="Kaster A.-K."/>
            <person name="Ovreas L."/>
            <person name="Rohde M."/>
            <person name="Galperin M.Y."/>
            <person name="Jogler C."/>
        </authorList>
    </citation>
    <scope>NUCLEOTIDE SEQUENCE [LARGE SCALE GENOMIC DNA]</scope>
    <source>
        <strain evidence="2 3">Pla144</strain>
    </source>
</reference>
<dbReference type="AlphaFoldDB" id="A0A5C6CZW1"/>
<evidence type="ECO:0000313" key="2">
    <source>
        <dbReference type="EMBL" id="TWU28486.1"/>
    </source>
</evidence>
<dbReference type="Proteomes" id="UP000318437">
    <property type="component" value="Unassembled WGS sequence"/>
</dbReference>
<protein>
    <recommendedName>
        <fullName evidence="4">PEP-CTERM protein-sorting domain-containing protein</fullName>
    </recommendedName>
</protein>
<dbReference type="RefSeq" id="WP_146450008.1">
    <property type="nucleotide sequence ID" value="NZ_SJPS01000002.1"/>
</dbReference>
<accession>A0A5C6CZW1</accession>
<keyword evidence="1" id="KW-0732">Signal</keyword>
<dbReference type="EMBL" id="SJPS01000002">
    <property type="protein sequence ID" value="TWU28486.1"/>
    <property type="molecule type" value="Genomic_DNA"/>
</dbReference>
<evidence type="ECO:0000313" key="3">
    <source>
        <dbReference type="Proteomes" id="UP000318437"/>
    </source>
</evidence>
<comment type="caution">
    <text evidence="2">The sequence shown here is derived from an EMBL/GenBank/DDBJ whole genome shotgun (WGS) entry which is preliminary data.</text>
</comment>
<organism evidence="2 3">
    <name type="scientific">Bythopirellula polymerisocia</name>
    <dbReference type="NCBI Taxonomy" id="2528003"/>
    <lineage>
        <taxon>Bacteria</taxon>
        <taxon>Pseudomonadati</taxon>
        <taxon>Planctomycetota</taxon>
        <taxon>Planctomycetia</taxon>
        <taxon>Pirellulales</taxon>
        <taxon>Lacipirellulaceae</taxon>
        <taxon>Bythopirellula</taxon>
    </lineage>
</organism>
<evidence type="ECO:0000256" key="1">
    <source>
        <dbReference type="SAM" id="SignalP"/>
    </source>
</evidence>
<feature type="chain" id="PRO_5022825621" description="PEP-CTERM protein-sorting domain-containing protein" evidence="1">
    <location>
        <begin position="22"/>
        <end position="315"/>
    </location>
</feature>
<feature type="signal peptide" evidence="1">
    <location>
        <begin position="1"/>
        <end position="21"/>
    </location>
</feature>
<gene>
    <name evidence="2" type="ORF">Pla144_17760</name>
</gene>
<proteinExistence type="predicted"/>
<name>A0A5C6CZW1_9BACT</name>
<evidence type="ECO:0008006" key="4">
    <source>
        <dbReference type="Google" id="ProtNLM"/>
    </source>
</evidence>